<dbReference type="PANTHER" id="PTHR46268:SF6">
    <property type="entry name" value="UNIVERSAL STRESS PROTEIN UP12"/>
    <property type="match status" value="1"/>
</dbReference>
<evidence type="ECO:0000313" key="3">
    <source>
        <dbReference type="EMBL" id="MCK9795422.1"/>
    </source>
</evidence>
<dbReference type="Proteomes" id="UP001651050">
    <property type="component" value="Unassembled WGS sequence"/>
</dbReference>
<reference evidence="3 4" key="1">
    <citation type="submission" date="2022-02" db="EMBL/GenBank/DDBJ databases">
        <title>The car tank lid bacteriome: a reservoir of bacteria with potential in bioremediation of fuel.</title>
        <authorList>
            <person name="Vidal-Verdu A."/>
            <person name="Gomez-Martinez D."/>
            <person name="Latorre-Perez A."/>
            <person name="Pereto J."/>
            <person name="Porcar M."/>
        </authorList>
    </citation>
    <scope>NUCLEOTIDE SEQUENCE [LARGE SCALE GENOMIC DNA]</scope>
    <source>
        <strain evidence="3 4">4D.3</strain>
    </source>
</reference>
<dbReference type="Gene3D" id="3.40.50.620">
    <property type="entry name" value="HUPs"/>
    <property type="match status" value="2"/>
</dbReference>
<dbReference type="Pfam" id="PF00582">
    <property type="entry name" value="Usp"/>
    <property type="match status" value="2"/>
</dbReference>
<dbReference type="PRINTS" id="PR01438">
    <property type="entry name" value="UNVRSLSTRESS"/>
</dbReference>
<sequence>MEFSSRSGAARTVVVGVDGSEGSSHAMLWAAGEAARLAATLVVLHAYAVPVGVGAWPATTSWSPDPQSDAEALLARARVRFDRTAQGAADVAFAMVRGDASGVLVHEARRGAVVVVGRRGVGTFDRVHMGSVSSSVAGVAPGTVVVVPRAARVLTPRRVVAAVDPRDPSEHVLEAGFDAADRAGVPLVAAHAVDEGMFVGVTEGDLAWLGRLRDEARADLEALAARWAKKYPAVRWSVESCGGSAPGALLSALRSDDLVVTGGHERARRVGRVRGSVPDRLVRHAPCAVTVVHE</sequence>
<dbReference type="InterPro" id="IPR014729">
    <property type="entry name" value="Rossmann-like_a/b/a_fold"/>
</dbReference>
<comment type="similarity">
    <text evidence="1">Belongs to the universal stress protein A family.</text>
</comment>
<dbReference type="InterPro" id="IPR006016">
    <property type="entry name" value="UspA"/>
</dbReference>
<organism evidence="3 4">
    <name type="scientific">Isoptericola peretonis</name>
    <dbReference type="NCBI Taxonomy" id="2918523"/>
    <lineage>
        <taxon>Bacteria</taxon>
        <taxon>Bacillati</taxon>
        <taxon>Actinomycetota</taxon>
        <taxon>Actinomycetes</taxon>
        <taxon>Micrococcales</taxon>
        <taxon>Promicromonosporaceae</taxon>
        <taxon>Isoptericola</taxon>
    </lineage>
</organism>
<dbReference type="CDD" id="cd00293">
    <property type="entry name" value="USP-like"/>
    <property type="match status" value="2"/>
</dbReference>
<evidence type="ECO:0000256" key="1">
    <source>
        <dbReference type="ARBA" id="ARBA00008791"/>
    </source>
</evidence>
<evidence type="ECO:0000313" key="4">
    <source>
        <dbReference type="Proteomes" id="UP001651050"/>
    </source>
</evidence>
<gene>
    <name evidence="3" type="ORF">M1843_16885</name>
</gene>
<dbReference type="InterPro" id="IPR006015">
    <property type="entry name" value="Universal_stress_UspA"/>
</dbReference>
<name>A0ABT0J7F3_9MICO</name>
<dbReference type="RefSeq" id="WP_416345272.1">
    <property type="nucleotide sequence ID" value="NZ_JALQCY010000005.1"/>
</dbReference>
<evidence type="ECO:0000259" key="2">
    <source>
        <dbReference type="Pfam" id="PF00582"/>
    </source>
</evidence>
<keyword evidence="4" id="KW-1185">Reference proteome</keyword>
<dbReference type="PANTHER" id="PTHR46268">
    <property type="entry name" value="STRESS RESPONSE PROTEIN NHAX"/>
    <property type="match status" value="1"/>
</dbReference>
<dbReference type="EMBL" id="JALQCY010000005">
    <property type="protein sequence ID" value="MCK9795422.1"/>
    <property type="molecule type" value="Genomic_DNA"/>
</dbReference>
<accession>A0ABT0J7F3</accession>
<comment type="caution">
    <text evidence="3">The sequence shown here is derived from an EMBL/GenBank/DDBJ whole genome shotgun (WGS) entry which is preliminary data.</text>
</comment>
<feature type="domain" description="UspA" evidence="2">
    <location>
        <begin position="157"/>
        <end position="293"/>
    </location>
</feature>
<proteinExistence type="inferred from homology"/>
<protein>
    <submittedName>
        <fullName evidence="3">Universal stress protein</fullName>
    </submittedName>
</protein>
<feature type="domain" description="UspA" evidence="2">
    <location>
        <begin position="11"/>
        <end position="148"/>
    </location>
</feature>
<dbReference type="SUPFAM" id="SSF52402">
    <property type="entry name" value="Adenine nucleotide alpha hydrolases-like"/>
    <property type="match status" value="2"/>
</dbReference>